<proteinExistence type="inferred from homology"/>
<dbReference type="OrthoDB" id="15425at2759"/>
<dbReference type="Pfam" id="PF17769">
    <property type="entry name" value="PurK_C"/>
    <property type="match status" value="1"/>
</dbReference>
<dbReference type="InterPro" id="IPR005875">
    <property type="entry name" value="PurK"/>
</dbReference>
<evidence type="ECO:0000256" key="1">
    <source>
        <dbReference type="ARBA" id="ARBA00001244"/>
    </source>
</evidence>
<keyword evidence="8 11" id="KW-0067">ATP-binding</keyword>
<evidence type="ECO:0000256" key="6">
    <source>
        <dbReference type="ARBA" id="ARBA00022755"/>
    </source>
</evidence>
<dbReference type="SUPFAM" id="SSF52440">
    <property type="entry name" value="PreATP-grasp domain"/>
    <property type="match status" value="1"/>
</dbReference>
<accession>A0A2K1L2V6</accession>
<dbReference type="STRING" id="3218.A0A2K1L2V6"/>
<dbReference type="NCBIfam" id="TIGR01161">
    <property type="entry name" value="purK"/>
    <property type="match status" value="1"/>
</dbReference>
<evidence type="ECO:0000256" key="2">
    <source>
        <dbReference type="ARBA" id="ARBA00004747"/>
    </source>
</evidence>
<dbReference type="FunFam" id="3.30.470.20:FF:000037">
    <property type="entry name" value="Phosphoribosylaminoimidazole carboxylase, chloroplastic"/>
    <property type="match status" value="1"/>
</dbReference>
<protein>
    <recommendedName>
        <fullName evidence="4">phosphoribosylaminoimidazole carboxylase</fullName>
        <ecNumber evidence="4">4.1.1.21</ecNumber>
    </recommendedName>
    <alternativeName>
        <fullName evidence="10">AIR carboxylase</fullName>
    </alternativeName>
</protein>
<name>A0A2K1L2V6_PHYPA</name>
<dbReference type="Gene3D" id="3.40.50.20">
    <property type="match status" value="1"/>
</dbReference>
<dbReference type="SUPFAM" id="SSF56059">
    <property type="entry name" value="Glutathione synthetase ATP-binding domain-like"/>
    <property type="match status" value="1"/>
</dbReference>
<dbReference type="HAMAP" id="MF_01929">
    <property type="entry name" value="PurE_classI"/>
    <property type="match status" value="1"/>
</dbReference>
<dbReference type="Pfam" id="PF02222">
    <property type="entry name" value="ATP-grasp"/>
    <property type="match status" value="1"/>
</dbReference>
<keyword evidence="7" id="KW-0210">Decarboxylase</keyword>
<dbReference type="Gene3D" id="3.30.1490.20">
    <property type="entry name" value="ATP-grasp fold, A domain"/>
    <property type="match status" value="1"/>
</dbReference>
<keyword evidence="15" id="KW-1185">Reference proteome</keyword>
<dbReference type="UniPathway" id="UPA00074">
    <property type="reaction ID" value="UER00130"/>
</dbReference>
<evidence type="ECO:0000256" key="7">
    <source>
        <dbReference type="ARBA" id="ARBA00022793"/>
    </source>
</evidence>
<evidence type="ECO:0000259" key="12">
    <source>
        <dbReference type="PROSITE" id="PS50975"/>
    </source>
</evidence>
<dbReference type="NCBIfam" id="NF004679">
    <property type="entry name" value="PRK06019.1-5"/>
    <property type="match status" value="1"/>
</dbReference>
<comment type="similarity">
    <text evidence="3">In the C-terminal section; belongs to the AIR carboxylase family. Class I subfamily.</text>
</comment>
<dbReference type="Gene3D" id="3.40.50.1970">
    <property type="match status" value="1"/>
</dbReference>
<reference evidence="13 15" key="2">
    <citation type="journal article" date="2018" name="Plant J.">
        <title>The Physcomitrella patens chromosome-scale assembly reveals moss genome structure and evolution.</title>
        <authorList>
            <person name="Lang D."/>
            <person name="Ullrich K.K."/>
            <person name="Murat F."/>
            <person name="Fuchs J."/>
            <person name="Jenkins J."/>
            <person name="Haas F.B."/>
            <person name="Piednoel M."/>
            <person name="Gundlach H."/>
            <person name="Van Bel M."/>
            <person name="Meyberg R."/>
            <person name="Vives C."/>
            <person name="Morata J."/>
            <person name="Symeonidi A."/>
            <person name="Hiss M."/>
            <person name="Muchero W."/>
            <person name="Kamisugi Y."/>
            <person name="Saleh O."/>
            <person name="Blanc G."/>
            <person name="Decker E.L."/>
            <person name="van Gessel N."/>
            <person name="Grimwood J."/>
            <person name="Hayes R.D."/>
            <person name="Graham S.W."/>
            <person name="Gunter L.E."/>
            <person name="McDaniel S.F."/>
            <person name="Hoernstein S.N.W."/>
            <person name="Larsson A."/>
            <person name="Li F.W."/>
            <person name="Perroud P.F."/>
            <person name="Phillips J."/>
            <person name="Ranjan P."/>
            <person name="Rokshar D.S."/>
            <person name="Rothfels C.J."/>
            <person name="Schneider L."/>
            <person name="Shu S."/>
            <person name="Stevenson D.W."/>
            <person name="Thummler F."/>
            <person name="Tillich M."/>
            <person name="Villarreal Aguilar J.C."/>
            <person name="Widiez T."/>
            <person name="Wong G.K."/>
            <person name="Wymore A."/>
            <person name="Zhang Y."/>
            <person name="Zimmer A.D."/>
            <person name="Quatrano R.S."/>
            <person name="Mayer K.F.X."/>
            <person name="Goodstein D."/>
            <person name="Casacuberta J.M."/>
            <person name="Vandepoele K."/>
            <person name="Reski R."/>
            <person name="Cuming A.C."/>
            <person name="Tuskan G.A."/>
            <person name="Maumus F."/>
            <person name="Salse J."/>
            <person name="Schmutz J."/>
            <person name="Rensing S.A."/>
        </authorList>
    </citation>
    <scope>NUCLEOTIDE SEQUENCE [LARGE SCALE GENOMIC DNA]</scope>
    <source>
        <strain evidence="14 15">cv. Gransden 2004</strain>
    </source>
</reference>
<dbReference type="HAMAP" id="MF_01928">
    <property type="entry name" value="PurK"/>
    <property type="match status" value="1"/>
</dbReference>
<dbReference type="AlphaFoldDB" id="A0A2K1L2V6"/>
<dbReference type="InterPro" id="IPR000031">
    <property type="entry name" value="PurE_dom"/>
</dbReference>
<dbReference type="InterPro" id="IPR016185">
    <property type="entry name" value="PreATP-grasp_dom_sf"/>
</dbReference>
<dbReference type="InterPro" id="IPR011761">
    <property type="entry name" value="ATP-grasp"/>
</dbReference>
<dbReference type="Gene3D" id="3.30.470.20">
    <property type="entry name" value="ATP-grasp fold, B domain"/>
    <property type="match status" value="1"/>
</dbReference>
<evidence type="ECO:0000313" key="13">
    <source>
        <dbReference type="EMBL" id="PNR60351.1"/>
    </source>
</evidence>
<dbReference type="InterPro" id="IPR054350">
    <property type="entry name" value="PurT/PurK_preATP-grasp"/>
</dbReference>
<feature type="domain" description="ATP-grasp" evidence="12">
    <location>
        <begin position="228"/>
        <end position="416"/>
    </location>
</feature>
<dbReference type="NCBIfam" id="TIGR01162">
    <property type="entry name" value="purE"/>
    <property type="match status" value="1"/>
</dbReference>
<dbReference type="PANTHER" id="PTHR11609:SF5">
    <property type="entry name" value="PHOSPHORIBOSYLAMINOIMIDAZOLE CARBOXYLASE"/>
    <property type="match status" value="1"/>
</dbReference>
<dbReference type="InterPro" id="IPR003135">
    <property type="entry name" value="ATP-grasp_carboxylate-amine"/>
</dbReference>
<gene>
    <name evidence="14" type="primary">LOC112295424</name>
    <name evidence="13" type="ORF">PHYPA_003144</name>
</gene>
<dbReference type="InterPro" id="IPR013815">
    <property type="entry name" value="ATP_grasp_subdomain_1"/>
</dbReference>
<evidence type="ECO:0000256" key="11">
    <source>
        <dbReference type="PROSITE-ProRule" id="PRU00409"/>
    </source>
</evidence>
<evidence type="ECO:0000256" key="8">
    <source>
        <dbReference type="ARBA" id="ARBA00022840"/>
    </source>
</evidence>
<dbReference type="PaxDb" id="3218-PP1S135_25V6.1"/>
<dbReference type="Proteomes" id="UP000006727">
    <property type="component" value="Chromosome 2"/>
</dbReference>
<comment type="pathway">
    <text evidence="2">Purine metabolism; IMP biosynthesis via de novo pathway; 5-amino-1-(5-phospho-D-ribosyl)imidazole-4-carboxylate from 5-amino-1-(5-phospho-D-ribosyl)imidazole (carboxylase route): step 1/1.</text>
</comment>
<dbReference type="SUPFAM" id="SSF51246">
    <property type="entry name" value="Rudiment single hybrid motif"/>
    <property type="match status" value="1"/>
</dbReference>
<dbReference type="GO" id="GO:0004638">
    <property type="term" value="F:phosphoribosylaminoimidazole carboxylase activity"/>
    <property type="evidence" value="ECO:0007669"/>
    <property type="project" value="UniProtKB-EC"/>
</dbReference>
<dbReference type="EnsemblPlants" id="Pp3c2_24240V3.1">
    <property type="protein sequence ID" value="Pp3c2_24240V3.1"/>
    <property type="gene ID" value="Pp3c2_24240"/>
</dbReference>
<dbReference type="FunFam" id="3.40.50.1970:FF:000013">
    <property type="entry name" value="Phosphoribosylaminoimidazole carboxylase"/>
    <property type="match status" value="1"/>
</dbReference>
<dbReference type="GO" id="GO:0006189">
    <property type="term" value="P:'de novo' IMP biosynthetic process"/>
    <property type="evidence" value="ECO:0007669"/>
    <property type="project" value="UniProtKB-UniPathway"/>
</dbReference>
<dbReference type="InterPro" id="IPR011054">
    <property type="entry name" value="Rudment_hybrid_motif"/>
</dbReference>
<reference evidence="14" key="3">
    <citation type="submission" date="2020-12" db="UniProtKB">
        <authorList>
            <consortium name="EnsemblPlants"/>
        </authorList>
    </citation>
    <scope>IDENTIFICATION</scope>
</reference>
<dbReference type="Pfam" id="PF22660">
    <property type="entry name" value="RS_preATP-grasp-like"/>
    <property type="match status" value="1"/>
</dbReference>
<evidence type="ECO:0000256" key="10">
    <source>
        <dbReference type="ARBA" id="ARBA00031607"/>
    </source>
</evidence>
<keyword evidence="9" id="KW-0456">Lyase</keyword>
<organism evidence="13">
    <name type="scientific">Physcomitrium patens</name>
    <name type="common">Spreading-leaved earth moss</name>
    <name type="synonym">Physcomitrella patens</name>
    <dbReference type="NCBI Taxonomy" id="3218"/>
    <lineage>
        <taxon>Eukaryota</taxon>
        <taxon>Viridiplantae</taxon>
        <taxon>Streptophyta</taxon>
        <taxon>Embryophyta</taxon>
        <taxon>Bryophyta</taxon>
        <taxon>Bryophytina</taxon>
        <taxon>Bryopsida</taxon>
        <taxon>Funariidae</taxon>
        <taxon>Funariales</taxon>
        <taxon>Funariaceae</taxon>
        <taxon>Physcomitrium</taxon>
    </lineage>
</organism>
<sequence>MGVLCASSQGAALKSLVDAPAKVTASAASSALPLPGFASGRTAKALRSSRECLTIALKGGLSQGLGNSCAGISRKRELRLTQTAISATTESSETVEDHQEQGDVAVMNSSGCETLCTTTWGLCDTVIGVLGGGQLGRMLCQAASPMGIKVSVLDPLEDCPAGNIAYHHQVGSFKDMQAVREFAKGCGALTVEIEHVNVETLEALARENVDIEPKPFTIRIIQDKYMQKMHFKKHDVALPEFMKIDSAEEAEEAGKLFGYPLMLKSRRDAYDGRGNAVVESREALPLAISSLGGIERCLYAEKWAPFVKELAIMVARGRDGSIRSFPVVETTHVSNICHTVEAPARIPKEVAELAMQVAERAVGSLSGAGMFGVELFLLKDGNVLLNEVAPRPHNCGHYTIESCFVSQYEQHLRCVLGLPLGDPSMKVPAALMYNILGEADGEEGFTIAHNIMRRAMSVPGASVHWYEKPEIRKQRKMGHITVVGPTAEVVRARMNWIINTKGIQDYPKKKPSFVSGVLPSNVATALASSSEDAKPSGPPVGIIMGSDSDLPVMSAAAEILDSFGIPYELTVVSAHRTPERMVSYAQTAHKRGVKVIIAGAGGAAHLPGMVASLTPLPVIGVPVKGSHTDGLDSLLSIVQMPRGIPVATVAIQNATNAGLLAVRMLGVESDQIVDKMAAYQNSLKDMVLEKAERLETIGWKEYLK</sequence>
<dbReference type="SMART" id="SM01001">
    <property type="entry name" value="AIRC"/>
    <property type="match status" value="1"/>
</dbReference>
<dbReference type="EC" id="4.1.1.21" evidence="4"/>
<comment type="catalytic activity">
    <reaction evidence="1">
        <text>5-amino-1-(5-phospho-D-ribosyl)imidazole-4-carboxylate + H(+) = 5-amino-1-(5-phospho-beta-D-ribosyl)imidazole + CO2</text>
        <dbReference type="Rhea" id="RHEA:10792"/>
        <dbReference type="ChEBI" id="CHEBI:15378"/>
        <dbReference type="ChEBI" id="CHEBI:16526"/>
        <dbReference type="ChEBI" id="CHEBI:77657"/>
        <dbReference type="ChEBI" id="CHEBI:137981"/>
        <dbReference type="EC" id="4.1.1.21"/>
    </reaction>
</comment>
<dbReference type="PANTHER" id="PTHR11609">
    <property type="entry name" value="PURINE BIOSYNTHESIS PROTEIN 6/7, PUR6/7"/>
    <property type="match status" value="1"/>
</dbReference>
<dbReference type="GO" id="GO:0005524">
    <property type="term" value="F:ATP binding"/>
    <property type="evidence" value="ECO:0007669"/>
    <property type="project" value="UniProtKB-UniRule"/>
</dbReference>
<dbReference type="EnsemblPlants" id="Pp3c2_24240V3.2">
    <property type="protein sequence ID" value="Pp3c2_24240V3.2"/>
    <property type="gene ID" value="Pp3c2_24240"/>
</dbReference>
<dbReference type="EMBL" id="ABEU02000002">
    <property type="protein sequence ID" value="PNR60351.1"/>
    <property type="molecule type" value="Genomic_DNA"/>
</dbReference>
<dbReference type="SUPFAM" id="SSF52255">
    <property type="entry name" value="N5-CAIR mutase (phosphoribosylaminoimidazole carboxylase, PurE)"/>
    <property type="match status" value="1"/>
</dbReference>
<evidence type="ECO:0000256" key="4">
    <source>
        <dbReference type="ARBA" id="ARBA00012329"/>
    </source>
</evidence>
<evidence type="ECO:0000256" key="3">
    <source>
        <dbReference type="ARBA" id="ARBA00006114"/>
    </source>
</evidence>
<evidence type="ECO:0000313" key="14">
    <source>
        <dbReference type="EnsemblPlants" id="Pp3c2_24240V3.1"/>
    </source>
</evidence>
<dbReference type="Gramene" id="Pp3c2_24240V3.2">
    <property type="protein sequence ID" value="Pp3c2_24240V3.2"/>
    <property type="gene ID" value="Pp3c2_24240"/>
</dbReference>
<dbReference type="PROSITE" id="PS50975">
    <property type="entry name" value="ATP_GRASP"/>
    <property type="match status" value="1"/>
</dbReference>
<dbReference type="Gramene" id="Pp3c2_24240V3.1">
    <property type="protein sequence ID" value="Pp3c2_24240V3.1"/>
    <property type="gene ID" value="Pp3c2_24240"/>
</dbReference>
<dbReference type="GO" id="GO:0046872">
    <property type="term" value="F:metal ion binding"/>
    <property type="evidence" value="ECO:0007669"/>
    <property type="project" value="InterPro"/>
</dbReference>
<keyword evidence="5 11" id="KW-0547">Nucleotide-binding</keyword>
<evidence type="ECO:0000256" key="5">
    <source>
        <dbReference type="ARBA" id="ARBA00022741"/>
    </source>
</evidence>
<dbReference type="GeneID" id="112295424"/>
<evidence type="ECO:0000256" key="9">
    <source>
        <dbReference type="ARBA" id="ARBA00023239"/>
    </source>
</evidence>
<dbReference type="InterPro" id="IPR033747">
    <property type="entry name" value="PurE_ClassI"/>
</dbReference>
<dbReference type="RefSeq" id="XP_024402767.1">
    <property type="nucleotide sequence ID" value="XM_024546999.2"/>
</dbReference>
<dbReference type="Pfam" id="PF00731">
    <property type="entry name" value="AIRC"/>
    <property type="match status" value="1"/>
</dbReference>
<evidence type="ECO:0000313" key="15">
    <source>
        <dbReference type="Proteomes" id="UP000006727"/>
    </source>
</evidence>
<keyword evidence="6" id="KW-0658">Purine biosynthesis</keyword>
<dbReference type="InterPro" id="IPR040686">
    <property type="entry name" value="PurK_C"/>
</dbReference>
<reference evidence="13 15" key="1">
    <citation type="journal article" date="2008" name="Science">
        <title>The Physcomitrella genome reveals evolutionary insights into the conquest of land by plants.</title>
        <authorList>
            <person name="Rensing S."/>
            <person name="Lang D."/>
            <person name="Zimmer A."/>
            <person name="Terry A."/>
            <person name="Salamov A."/>
            <person name="Shapiro H."/>
            <person name="Nishiyama T."/>
            <person name="Perroud P.-F."/>
            <person name="Lindquist E."/>
            <person name="Kamisugi Y."/>
            <person name="Tanahashi T."/>
            <person name="Sakakibara K."/>
            <person name="Fujita T."/>
            <person name="Oishi K."/>
            <person name="Shin-I T."/>
            <person name="Kuroki Y."/>
            <person name="Toyoda A."/>
            <person name="Suzuki Y."/>
            <person name="Hashimoto A."/>
            <person name="Yamaguchi K."/>
            <person name="Sugano A."/>
            <person name="Kohara Y."/>
            <person name="Fujiyama A."/>
            <person name="Anterola A."/>
            <person name="Aoki S."/>
            <person name="Ashton N."/>
            <person name="Barbazuk W.B."/>
            <person name="Barker E."/>
            <person name="Bennetzen J."/>
            <person name="Bezanilla M."/>
            <person name="Blankenship R."/>
            <person name="Cho S.H."/>
            <person name="Dutcher S."/>
            <person name="Estelle M."/>
            <person name="Fawcett J.A."/>
            <person name="Gundlach H."/>
            <person name="Hanada K."/>
            <person name="Heyl A."/>
            <person name="Hicks K.A."/>
            <person name="Hugh J."/>
            <person name="Lohr M."/>
            <person name="Mayer K."/>
            <person name="Melkozernov A."/>
            <person name="Murata T."/>
            <person name="Nelson D."/>
            <person name="Pils B."/>
            <person name="Prigge M."/>
            <person name="Reiss B."/>
            <person name="Renner T."/>
            <person name="Rombauts S."/>
            <person name="Rushton P."/>
            <person name="Sanderfoot A."/>
            <person name="Schween G."/>
            <person name="Shiu S.-H."/>
            <person name="Stueber K."/>
            <person name="Theodoulou F.L."/>
            <person name="Tu H."/>
            <person name="Van de Peer Y."/>
            <person name="Verrier P.J."/>
            <person name="Waters E."/>
            <person name="Wood A."/>
            <person name="Yang L."/>
            <person name="Cove D."/>
            <person name="Cuming A."/>
            <person name="Hasebe M."/>
            <person name="Lucas S."/>
            <person name="Mishler D.B."/>
            <person name="Reski R."/>
            <person name="Grigoriev I."/>
            <person name="Quatrano R.S."/>
            <person name="Boore J.L."/>
        </authorList>
    </citation>
    <scope>NUCLEOTIDE SEQUENCE [LARGE SCALE GENOMIC DNA]</scope>
    <source>
        <strain evidence="14 15">cv. Gransden 2004</strain>
    </source>
</reference>